<protein>
    <submittedName>
        <fullName evidence="2">Uncharacterized protein</fullName>
    </submittedName>
</protein>
<accession>A0A2J1E049</accession>
<evidence type="ECO:0000313" key="3">
    <source>
        <dbReference type="Proteomes" id="UP000233649"/>
    </source>
</evidence>
<feature type="region of interest" description="Disordered" evidence="1">
    <location>
        <begin position="1"/>
        <end position="24"/>
    </location>
</feature>
<feature type="non-terminal residue" evidence="2">
    <location>
        <position position="59"/>
    </location>
</feature>
<evidence type="ECO:0000313" key="2">
    <source>
        <dbReference type="EMBL" id="PKH47778.1"/>
    </source>
</evidence>
<dbReference type="AlphaFoldDB" id="A0A2J1E049"/>
<gene>
    <name evidence="2" type="ORF">CVH13_00255</name>
</gene>
<sequence length="59" mass="6252">MGILGFPSQGSSGKILSYGPPRQPNNQVAINAALQSVDSSDSKKITTVEMKDGKWTITT</sequence>
<name>A0A2J1E049_9CHLR</name>
<proteinExistence type="predicted"/>
<dbReference type="EMBL" id="PHFD01000082">
    <property type="protein sequence ID" value="PKH47778.1"/>
    <property type="molecule type" value="Genomic_DNA"/>
</dbReference>
<evidence type="ECO:0000256" key="1">
    <source>
        <dbReference type="SAM" id="MobiDB-lite"/>
    </source>
</evidence>
<reference evidence="2 3" key="1">
    <citation type="journal article" date="2017" name="FEMS Microbiol. Ecol.">
        <title>Reconstructed genomes of novel Dehalococcoides mccartyi strains from 1,2,3,4-tetrachlorodibenzo-p-dioxin-dechlorinating enrichment cultures reveal divergent reductive dehalogenase gene profiles.</title>
        <authorList>
            <person name="Dam H.T."/>
            <person name="Vollmers J."/>
            <person name="Kaster A.K."/>
            <person name="Haggblom M.M."/>
        </authorList>
    </citation>
    <scope>NUCLEOTIDE SEQUENCE [LARGE SCALE GENOMIC DNA]</scope>
    <source>
        <strain evidence="2 3">H1-3-2.001</strain>
    </source>
</reference>
<dbReference type="Proteomes" id="UP000233649">
    <property type="component" value="Unassembled WGS sequence"/>
</dbReference>
<comment type="caution">
    <text evidence="2">The sequence shown here is derived from an EMBL/GenBank/DDBJ whole genome shotgun (WGS) entry which is preliminary data.</text>
</comment>
<organism evidence="2 3">
    <name type="scientific">Dehalococcoides mccartyi</name>
    <dbReference type="NCBI Taxonomy" id="61435"/>
    <lineage>
        <taxon>Bacteria</taxon>
        <taxon>Bacillati</taxon>
        <taxon>Chloroflexota</taxon>
        <taxon>Dehalococcoidia</taxon>
        <taxon>Dehalococcoidales</taxon>
        <taxon>Dehalococcoidaceae</taxon>
        <taxon>Dehalococcoides</taxon>
    </lineage>
</organism>